<evidence type="ECO:0000313" key="2">
    <source>
        <dbReference type="Proteomes" id="UP000250572"/>
    </source>
</evidence>
<organism evidence="1 2">
    <name type="scientific">Gambusia affinis</name>
    <name type="common">Western mosquitofish</name>
    <name type="synonym">Heterandria affinis</name>
    <dbReference type="NCBI Taxonomy" id="33528"/>
    <lineage>
        <taxon>Eukaryota</taxon>
        <taxon>Metazoa</taxon>
        <taxon>Chordata</taxon>
        <taxon>Craniata</taxon>
        <taxon>Vertebrata</taxon>
        <taxon>Euteleostomi</taxon>
        <taxon>Actinopterygii</taxon>
        <taxon>Neopterygii</taxon>
        <taxon>Teleostei</taxon>
        <taxon>Neoteleostei</taxon>
        <taxon>Acanthomorphata</taxon>
        <taxon>Ovalentaria</taxon>
        <taxon>Atherinomorphae</taxon>
        <taxon>Cyprinodontiformes</taxon>
        <taxon>Poeciliidae</taxon>
        <taxon>Poeciliinae</taxon>
        <taxon>Gambusia</taxon>
    </lineage>
</organism>
<protein>
    <submittedName>
        <fullName evidence="1">Uncharacterized protein</fullName>
    </submittedName>
</protein>
<dbReference type="AlphaFoldDB" id="A0A315V0C6"/>
<sequence>MAMKRLLARREQQQFVLISQAHIETKQTADEPGDIAEAFLSLRADKSLQAANGGPFIHHVDELTSLNRFLRGWEAGFSWLRCPGNGRSINTPVLALLCSVRLHLKQCASREGTCFILNPSFLFTCDN</sequence>
<dbReference type="Proteomes" id="UP000250572">
    <property type="component" value="Unassembled WGS sequence"/>
</dbReference>
<gene>
    <name evidence="1" type="ORF">CCH79_00004694</name>
</gene>
<dbReference type="EMBL" id="NHOQ01002481">
    <property type="protein sequence ID" value="PWA16342.1"/>
    <property type="molecule type" value="Genomic_DNA"/>
</dbReference>
<reference evidence="1 2" key="1">
    <citation type="journal article" date="2018" name="G3 (Bethesda)">
        <title>A High-Quality Reference Genome for the Invasive Mosquitofish Gambusia affinis Using a Chicago Library.</title>
        <authorList>
            <person name="Hoffberg S.L."/>
            <person name="Troendle N.J."/>
            <person name="Glenn T.C."/>
            <person name="Mahmud O."/>
            <person name="Louha S."/>
            <person name="Chalopin D."/>
            <person name="Bennetzen J.L."/>
            <person name="Mauricio R."/>
        </authorList>
    </citation>
    <scope>NUCLEOTIDE SEQUENCE [LARGE SCALE GENOMIC DNA]</scope>
    <source>
        <strain evidence="1">NE01/NJP1002.9</strain>
        <tissue evidence="1">Muscle</tissue>
    </source>
</reference>
<evidence type="ECO:0000313" key="1">
    <source>
        <dbReference type="EMBL" id="PWA16342.1"/>
    </source>
</evidence>
<accession>A0A315V0C6</accession>
<keyword evidence="2" id="KW-1185">Reference proteome</keyword>
<name>A0A315V0C6_GAMAF</name>
<proteinExistence type="predicted"/>
<comment type="caution">
    <text evidence="1">The sequence shown here is derived from an EMBL/GenBank/DDBJ whole genome shotgun (WGS) entry which is preliminary data.</text>
</comment>